<comment type="caution">
    <text evidence="9">The sequence shown here is derived from an EMBL/GenBank/DDBJ whole genome shotgun (WGS) entry which is preliminary data.</text>
</comment>
<sequence>MRKLIILGLISGLLNLLAAQAPESLEAYFRLGLRENLALKQKQTDYKISLLALEKARGMFLPNLTFDSRYSRAGGGRMIDFPLGDLFNPVYGSLNQIFQSLGQPTRNFPMLENQQIPFLREKEHETKLRLIQPVFQPALYHNAEIFRQKSLANRAALNSYKNTLIRDIGLAYFNYMLAMRSVKIYRGALKLLADNVALSQALVRNGVRTREVLFQARAEQARVEQQLNESLNRQHLAASYFNFLLNRALDDTIRVSETLPFSTVEMADPQALRQQALRNRFEFLQLQRGQAAQKAVSSLHNSSWLPSLTLVADYGFQGENYRFSDKDDYWMASALLQWNIYNGGQDETQKQMARLSLQQLQLRERELTRQIELDVDNQYRQLINRQKSFITAQKQARAAEEAFRIIQRQYREGQAVWLTLNDAREKRTRARLALEISQIEIYKQRIKLAAATGALLQPFLSKEK</sequence>
<evidence type="ECO:0000256" key="4">
    <source>
        <dbReference type="ARBA" id="ARBA00022452"/>
    </source>
</evidence>
<gene>
    <name evidence="9" type="ORF">ENJ10_01390</name>
</gene>
<evidence type="ECO:0000256" key="8">
    <source>
        <dbReference type="SAM" id="SignalP"/>
    </source>
</evidence>
<dbReference type="Gene3D" id="1.20.1600.10">
    <property type="entry name" value="Outer membrane efflux proteins (OEP)"/>
    <property type="match status" value="1"/>
</dbReference>
<evidence type="ECO:0000256" key="6">
    <source>
        <dbReference type="ARBA" id="ARBA00023136"/>
    </source>
</evidence>
<dbReference type="GO" id="GO:0015562">
    <property type="term" value="F:efflux transmembrane transporter activity"/>
    <property type="evidence" value="ECO:0007669"/>
    <property type="project" value="InterPro"/>
</dbReference>
<dbReference type="PANTHER" id="PTHR30026">
    <property type="entry name" value="OUTER MEMBRANE PROTEIN TOLC"/>
    <property type="match status" value="1"/>
</dbReference>
<proteinExistence type="inferred from homology"/>
<evidence type="ECO:0000313" key="9">
    <source>
        <dbReference type="EMBL" id="HED09319.1"/>
    </source>
</evidence>
<dbReference type="InterPro" id="IPR003423">
    <property type="entry name" value="OMP_efflux"/>
</dbReference>
<evidence type="ECO:0000256" key="5">
    <source>
        <dbReference type="ARBA" id="ARBA00022692"/>
    </source>
</evidence>
<protein>
    <submittedName>
        <fullName evidence="9">TolC family protein</fullName>
    </submittedName>
</protein>
<feature type="chain" id="PRO_5030505773" evidence="8">
    <location>
        <begin position="22"/>
        <end position="464"/>
    </location>
</feature>
<evidence type="ECO:0000256" key="2">
    <source>
        <dbReference type="ARBA" id="ARBA00007613"/>
    </source>
</evidence>
<dbReference type="AlphaFoldDB" id="A0A7V1LJW9"/>
<comment type="subcellular location">
    <subcellularLocation>
        <location evidence="1">Cell outer membrane</location>
    </subcellularLocation>
</comment>
<keyword evidence="8" id="KW-0732">Signal</keyword>
<keyword evidence="4" id="KW-1134">Transmembrane beta strand</keyword>
<dbReference type="PANTHER" id="PTHR30026:SF21">
    <property type="entry name" value="SLR1270 PROTEIN"/>
    <property type="match status" value="1"/>
</dbReference>
<name>A0A7V1LJW9_CALAY</name>
<dbReference type="InterPro" id="IPR051906">
    <property type="entry name" value="TolC-like"/>
</dbReference>
<feature type="signal peptide" evidence="8">
    <location>
        <begin position="1"/>
        <end position="21"/>
    </location>
</feature>
<evidence type="ECO:0000256" key="3">
    <source>
        <dbReference type="ARBA" id="ARBA00022448"/>
    </source>
</evidence>
<dbReference type="Pfam" id="PF02321">
    <property type="entry name" value="OEP"/>
    <property type="match status" value="1"/>
</dbReference>
<evidence type="ECO:0000256" key="1">
    <source>
        <dbReference type="ARBA" id="ARBA00004442"/>
    </source>
</evidence>
<dbReference type="GO" id="GO:1990281">
    <property type="term" value="C:efflux pump complex"/>
    <property type="evidence" value="ECO:0007669"/>
    <property type="project" value="TreeGrafter"/>
</dbReference>
<comment type="similarity">
    <text evidence="2">Belongs to the outer membrane factor (OMF) (TC 1.B.17) family.</text>
</comment>
<reference evidence="9" key="1">
    <citation type="journal article" date="2020" name="mSystems">
        <title>Genome- and Community-Level Interaction Insights into Carbon Utilization and Element Cycling Functions of Hydrothermarchaeota in Hydrothermal Sediment.</title>
        <authorList>
            <person name="Zhou Z."/>
            <person name="Liu Y."/>
            <person name="Xu W."/>
            <person name="Pan J."/>
            <person name="Luo Z.H."/>
            <person name="Li M."/>
        </authorList>
    </citation>
    <scope>NUCLEOTIDE SEQUENCE [LARGE SCALE GENOMIC DNA]</scope>
    <source>
        <strain evidence="9">HyVt-456</strain>
    </source>
</reference>
<accession>A0A7V1LJW9</accession>
<keyword evidence="3" id="KW-0813">Transport</keyword>
<organism evidence="9">
    <name type="scientific">Caldithrix abyssi</name>
    <dbReference type="NCBI Taxonomy" id="187145"/>
    <lineage>
        <taxon>Bacteria</taxon>
        <taxon>Pseudomonadati</taxon>
        <taxon>Calditrichota</taxon>
        <taxon>Calditrichia</taxon>
        <taxon>Calditrichales</taxon>
        <taxon>Calditrichaceae</taxon>
        <taxon>Caldithrix</taxon>
    </lineage>
</organism>
<keyword evidence="5" id="KW-0812">Transmembrane</keyword>
<keyword evidence="6" id="KW-0472">Membrane</keyword>
<keyword evidence="7" id="KW-0998">Cell outer membrane</keyword>
<dbReference type="EMBL" id="DRLD01000038">
    <property type="protein sequence ID" value="HED09319.1"/>
    <property type="molecule type" value="Genomic_DNA"/>
</dbReference>
<dbReference type="Proteomes" id="UP000886005">
    <property type="component" value="Unassembled WGS sequence"/>
</dbReference>
<dbReference type="SUPFAM" id="SSF56954">
    <property type="entry name" value="Outer membrane efflux proteins (OEP)"/>
    <property type="match status" value="1"/>
</dbReference>
<dbReference type="GO" id="GO:0015288">
    <property type="term" value="F:porin activity"/>
    <property type="evidence" value="ECO:0007669"/>
    <property type="project" value="TreeGrafter"/>
</dbReference>
<evidence type="ECO:0000256" key="7">
    <source>
        <dbReference type="ARBA" id="ARBA00023237"/>
    </source>
</evidence>
<dbReference type="GO" id="GO:0009279">
    <property type="term" value="C:cell outer membrane"/>
    <property type="evidence" value="ECO:0007669"/>
    <property type="project" value="UniProtKB-SubCell"/>
</dbReference>